<name>A0ABR7UX86_9FLAO</name>
<evidence type="ECO:0000313" key="1">
    <source>
        <dbReference type="EMBL" id="MBD0777177.1"/>
    </source>
</evidence>
<dbReference type="RefSeq" id="WP_188242707.1">
    <property type="nucleotide sequence ID" value="NZ_JABTCF010000002.1"/>
</dbReference>
<reference evidence="1" key="1">
    <citation type="submission" date="2020-05" db="EMBL/GenBank/DDBJ databases">
        <title>The draft genome sequence of Maribacter sp. ANRC-HE7.</title>
        <authorList>
            <person name="Mu L."/>
        </authorList>
    </citation>
    <scope>NUCLEOTIDE SEQUENCE</scope>
    <source>
        <strain evidence="1">ANRC-HE7</strain>
    </source>
</reference>
<evidence type="ECO:0000313" key="2">
    <source>
        <dbReference type="Proteomes" id="UP001166021"/>
    </source>
</evidence>
<proteinExistence type="predicted"/>
<organism evidence="1 2">
    <name type="scientific">Maribacter aquimaris</name>
    <dbReference type="NCBI Taxonomy" id="2737171"/>
    <lineage>
        <taxon>Bacteria</taxon>
        <taxon>Pseudomonadati</taxon>
        <taxon>Bacteroidota</taxon>
        <taxon>Flavobacteriia</taxon>
        <taxon>Flavobacteriales</taxon>
        <taxon>Flavobacteriaceae</taxon>
        <taxon>Maribacter</taxon>
    </lineage>
</organism>
<keyword evidence="2" id="KW-1185">Reference proteome</keyword>
<comment type="caution">
    <text evidence="1">The sequence shown here is derived from an EMBL/GenBank/DDBJ whole genome shotgun (WGS) entry which is preliminary data.</text>
</comment>
<accession>A0ABR7UX86</accession>
<evidence type="ECO:0008006" key="3">
    <source>
        <dbReference type="Google" id="ProtNLM"/>
    </source>
</evidence>
<protein>
    <recommendedName>
        <fullName evidence="3">DUF4494 domain-containing protein</fullName>
    </recommendedName>
</protein>
<gene>
    <name evidence="1" type="ORF">HPE56_05160</name>
</gene>
<dbReference type="Proteomes" id="UP001166021">
    <property type="component" value="Unassembled WGS sequence"/>
</dbReference>
<sequence length="169" mass="19136">MNFRINEFVLDAKVVAVYTYEICDSDGKTVSSPTFDFLQELHKKSPQDAQILKSQILNTANVYGIEGRNEVCTGRDGLFAIPSKYEDGKKITSRYRIFYWVLNINTIIIGGGCFKPEKIEGVQIKAYQEVSECENAAEELCSVSKYIESLDKTQAISIEEIEKDEILEL</sequence>
<dbReference type="EMBL" id="JABTCF010000002">
    <property type="protein sequence ID" value="MBD0777177.1"/>
    <property type="molecule type" value="Genomic_DNA"/>
</dbReference>